<evidence type="ECO:0000313" key="1">
    <source>
        <dbReference type="EMBL" id="KAJ3519163.1"/>
    </source>
</evidence>
<organism evidence="1 2">
    <name type="scientific">Phlebia brevispora</name>
    <dbReference type="NCBI Taxonomy" id="194682"/>
    <lineage>
        <taxon>Eukaryota</taxon>
        <taxon>Fungi</taxon>
        <taxon>Dikarya</taxon>
        <taxon>Basidiomycota</taxon>
        <taxon>Agaricomycotina</taxon>
        <taxon>Agaricomycetes</taxon>
        <taxon>Polyporales</taxon>
        <taxon>Meruliaceae</taxon>
        <taxon>Phlebia</taxon>
    </lineage>
</organism>
<reference evidence="1" key="1">
    <citation type="submission" date="2022-07" db="EMBL/GenBank/DDBJ databases">
        <title>Genome Sequence of Phlebia brevispora.</title>
        <authorList>
            <person name="Buettner E."/>
        </authorList>
    </citation>
    <scope>NUCLEOTIDE SEQUENCE</scope>
    <source>
        <strain evidence="1">MPL23</strain>
    </source>
</reference>
<protein>
    <submittedName>
        <fullName evidence="1">Uncharacterized protein</fullName>
    </submittedName>
</protein>
<evidence type="ECO:0000313" key="2">
    <source>
        <dbReference type="Proteomes" id="UP001148662"/>
    </source>
</evidence>
<name>A0ACC1RJG4_9APHY</name>
<dbReference type="EMBL" id="JANHOG010002873">
    <property type="protein sequence ID" value="KAJ3519163.1"/>
    <property type="molecule type" value="Genomic_DNA"/>
</dbReference>
<keyword evidence="2" id="KW-1185">Reference proteome</keyword>
<sequence>MPPSRRSVLYSPIALRTTEQREARDLFDDDVDINYVNRELPFAVRYDEDDVPVRHRTPSLLPPSDPFSPFDDQGEDDRPGPPSDGVHSRGGSDNEGDHVQDGSVRRSPIGPMEESDSGINEDRDASTHTQRKHGRISDGSTRDLQPTPKVPRRHCADNRKCRGDYPPVTQEALDRSTDHYRALLATECLYPDAKQEPRFIQQSWRLACKEMEVRVYRDTDLHRLVAREATQFRSESKKAVRAIVAQEYGFKNGRSDRTKKHNFVLAAKLKNDCGFICPLDELEKPKEERKRLYRNSAITAFINVILFKHRSSLGITHSSYFGIIMPKPTVTFALLEFGISEWETGVFIDTKFNQLDWTQKYLRHFADLEAFDKATARANIYKQIGTLLLEDGRRCTCRRGTCDIGPGEAEDLHGESPAPPEDD</sequence>
<accession>A0ACC1RJG4</accession>
<dbReference type="Proteomes" id="UP001148662">
    <property type="component" value="Unassembled WGS sequence"/>
</dbReference>
<comment type="caution">
    <text evidence="1">The sequence shown here is derived from an EMBL/GenBank/DDBJ whole genome shotgun (WGS) entry which is preliminary data.</text>
</comment>
<proteinExistence type="predicted"/>
<gene>
    <name evidence="1" type="ORF">NM688_g9342</name>
</gene>